<dbReference type="InterPro" id="IPR032710">
    <property type="entry name" value="NTF2-like_dom_sf"/>
</dbReference>
<evidence type="ECO:0008006" key="3">
    <source>
        <dbReference type="Google" id="ProtNLM"/>
    </source>
</evidence>
<gene>
    <name evidence="1" type="ORF">SAMN04487995_4424</name>
</gene>
<dbReference type="AlphaFoldDB" id="A0A1H6YCZ3"/>
<dbReference type="Proteomes" id="UP000199532">
    <property type="component" value="Unassembled WGS sequence"/>
</dbReference>
<evidence type="ECO:0000313" key="2">
    <source>
        <dbReference type="Proteomes" id="UP000199532"/>
    </source>
</evidence>
<sequence>MMNQSDEPLFTSDECGDTLWNEENLNPPALENYQRAPLPPFTLETALRKVQIAEDAWNSKNPELVSLAYTVDTVWRNRAQFINGRQQAKEFLEGKWQKELNYRLKKQLWSFSENRISVHFHYEWHNASGQWHRSYGIELWEFDEHGLMAKRFASINDAPIEERERTLF</sequence>
<name>A0A1H6YCZ3_9BACT</name>
<organism evidence="1 2">
    <name type="scientific">Dyadobacter koreensis</name>
    <dbReference type="NCBI Taxonomy" id="408657"/>
    <lineage>
        <taxon>Bacteria</taxon>
        <taxon>Pseudomonadati</taxon>
        <taxon>Bacteroidota</taxon>
        <taxon>Cytophagia</taxon>
        <taxon>Cytophagales</taxon>
        <taxon>Spirosomataceae</taxon>
        <taxon>Dyadobacter</taxon>
    </lineage>
</organism>
<dbReference type="RefSeq" id="WP_229209722.1">
    <property type="nucleotide sequence ID" value="NZ_FNXY01000007.1"/>
</dbReference>
<accession>A0A1H6YCZ3</accession>
<protein>
    <recommendedName>
        <fullName evidence="3">DUF4440 domain-containing protein</fullName>
    </recommendedName>
</protein>
<reference evidence="1 2" key="1">
    <citation type="submission" date="2016-10" db="EMBL/GenBank/DDBJ databases">
        <authorList>
            <person name="de Groot N.N."/>
        </authorList>
    </citation>
    <scope>NUCLEOTIDE SEQUENCE [LARGE SCALE GENOMIC DNA]</scope>
    <source>
        <strain evidence="1 2">DSM 19938</strain>
    </source>
</reference>
<keyword evidence="2" id="KW-1185">Reference proteome</keyword>
<dbReference type="PANTHER" id="PTHR31757:SF0">
    <property type="entry name" value="SLL0781 PROTEIN"/>
    <property type="match status" value="1"/>
</dbReference>
<proteinExistence type="predicted"/>
<dbReference type="Gene3D" id="3.10.450.50">
    <property type="match status" value="1"/>
</dbReference>
<dbReference type="SUPFAM" id="SSF54427">
    <property type="entry name" value="NTF2-like"/>
    <property type="match status" value="1"/>
</dbReference>
<dbReference type="Pfam" id="PF07080">
    <property type="entry name" value="DUF1348"/>
    <property type="match status" value="1"/>
</dbReference>
<dbReference type="EMBL" id="FNXY01000007">
    <property type="protein sequence ID" value="SEJ39109.1"/>
    <property type="molecule type" value="Genomic_DNA"/>
</dbReference>
<dbReference type="STRING" id="408657.SAMN04487995_4424"/>
<dbReference type="InterPro" id="IPR009783">
    <property type="entry name" value="DUF1348"/>
</dbReference>
<evidence type="ECO:0000313" key="1">
    <source>
        <dbReference type="EMBL" id="SEJ39109.1"/>
    </source>
</evidence>
<dbReference type="PANTHER" id="PTHR31757">
    <property type="entry name" value="SLL0781 PROTEIN"/>
    <property type="match status" value="1"/>
</dbReference>